<dbReference type="GO" id="GO:0005680">
    <property type="term" value="C:anaphase-promoting complex"/>
    <property type="evidence" value="ECO:0007669"/>
    <property type="project" value="TreeGrafter"/>
</dbReference>
<dbReference type="InterPro" id="IPR057975">
    <property type="entry name" value="TPR_ANAPC2"/>
</dbReference>
<dbReference type="HOGENOM" id="CLU_007149_2_0_1"/>
<dbReference type="Proteomes" id="UP000015104">
    <property type="component" value="Unassembled WGS sequence"/>
</dbReference>
<dbReference type="Gene3D" id="3.30.230.130">
    <property type="entry name" value="Cullin, Chain C, Domain 2"/>
    <property type="match status" value="1"/>
</dbReference>
<evidence type="ECO:0000313" key="10">
    <source>
        <dbReference type="Proteomes" id="UP000015104"/>
    </source>
</evidence>
<dbReference type="InterPro" id="IPR016158">
    <property type="entry name" value="Cullin_homology"/>
</dbReference>
<dbReference type="GO" id="GO:0031625">
    <property type="term" value="F:ubiquitin protein ligase binding"/>
    <property type="evidence" value="ECO:0007669"/>
    <property type="project" value="InterPro"/>
</dbReference>
<dbReference type="PANTHER" id="PTHR45957">
    <property type="entry name" value="ANAPHASE-PROMOTING COMPLEX SUBUNIT 2"/>
    <property type="match status" value="1"/>
</dbReference>
<gene>
    <name evidence="9" type="primary">107371481</name>
</gene>
<evidence type="ECO:0000256" key="6">
    <source>
        <dbReference type="PROSITE-ProRule" id="PRU00330"/>
    </source>
</evidence>
<dbReference type="PANTHER" id="PTHR45957:SF1">
    <property type="entry name" value="ANAPHASE-PROMOTING COMPLEX SUBUNIT 2"/>
    <property type="match status" value="1"/>
</dbReference>
<dbReference type="OMA" id="TYFMYET"/>
<dbReference type="InterPro" id="IPR036317">
    <property type="entry name" value="Cullin_homology_sf"/>
</dbReference>
<comment type="similarity">
    <text evidence="6 7">Belongs to the cullin family.</text>
</comment>
<dbReference type="eggNOG" id="KOG2165">
    <property type="taxonomic scope" value="Eukaryota"/>
</dbReference>
<dbReference type="InterPro" id="IPR001373">
    <property type="entry name" value="Cullin_N"/>
</dbReference>
<dbReference type="GO" id="GO:0007091">
    <property type="term" value="P:metaphase/anaphase transition of mitotic cell cycle"/>
    <property type="evidence" value="ECO:0007669"/>
    <property type="project" value="TreeGrafter"/>
</dbReference>
<dbReference type="EMBL" id="CAEY01000824">
    <property type="status" value="NOT_ANNOTATED_CDS"/>
    <property type="molecule type" value="Genomic_DNA"/>
</dbReference>
<evidence type="ECO:0000256" key="3">
    <source>
        <dbReference type="ARBA" id="ARBA00022776"/>
    </source>
</evidence>
<evidence type="ECO:0000313" key="9">
    <source>
        <dbReference type="EnsemblMetazoa" id="tetur02g11440.1"/>
    </source>
</evidence>
<dbReference type="Pfam" id="PF25773">
    <property type="entry name" value="TPR_ANAPC2"/>
    <property type="match status" value="1"/>
</dbReference>
<evidence type="ECO:0000256" key="4">
    <source>
        <dbReference type="ARBA" id="ARBA00022786"/>
    </source>
</evidence>
<dbReference type="InterPro" id="IPR036388">
    <property type="entry name" value="WH-like_DNA-bd_sf"/>
</dbReference>
<dbReference type="Gene3D" id="1.10.10.10">
    <property type="entry name" value="Winged helix-like DNA-binding domain superfamily/Winged helix DNA-binding domain"/>
    <property type="match status" value="1"/>
</dbReference>
<sequence length="821" mass="94456">MTSSLDQAWNLITKTPSWFGQADFNKKEVDEAIRIISINGLLQISQEWYLSSFRDHILTNICPSFWAHFKKASEDETEPCSLFQVFDAFKYLHTSCGLWLDNQLIRGLFVNQCDTLDDFRKKMKYLIKSLLFFKIEQIFNAYILTVYTYGFKVSKSLNPFSLDENSDKDESQEMDSSGNLEGECMICKEILSSVDSSSYKDMILSTDENRMDDGDDDRTCHCQFIMKLFIEMNDALRDLDLLDEISGDAVASVIHNHIEAYVIEKCKKSFEESFLKKLEVWIRNVIFKWRRLVFGDNQALITKASDERLMHFMHETYAQMRTSQMFDIIIEYPDSEPALEDLKECLGKCHGTRTKVINSIKDSFEARLLHPGVTTNDILTAYIQTIKALKVLDPSGVILEIVCDPIKKYLKSREDTVRCIITALTDESSELVPELAKDVSQTIDDVATMTDDELIGKNWKSWKPDPVDAGSLGRSKSVRQFDIVSILVNVYESKDLFVEEYQRLLAQRFLHNFECNVDHERRNLELLTLRFGESDLHSCEVMLQDISSSKRIDNRINAGEIEAHHWTHFPIKCLILSAQFWPDKLGLNPNEEANKLKLPPPVQESIKTYTQAFETIKGSRTLNWLPPLGSVDLELDFGSPDKKQSFTVSPIHAAIIWQFQEKESWNLSELSQSLSVSTALLRRKISFWQNKGIIRELSGDRFVLIDNQTQSCIAQSEFLLSESDDDEDYEDESLQESNNAGSASGQDVGENKHKVYWQFIENMLTNLNSLSLERIRSMFNMFACPNGSSEQPLTIQQLRNFLETKVKEHKLVFSNGQYRLA</sequence>
<evidence type="ECO:0000256" key="1">
    <source>
        <dbReference type="ARBA" id="ARBA00016068"/>
    </source>
</evidence>
<accession>T1JXC4</accession>
<dbReference type="EnsemblMetazoa" id="tetur02g11440.1">
    <property type="protein sequence ID" value="tetur02g11440.1"/>
    <property type="gene ID" value="tetur02g11440"/>
</dbReference>
<reference evidence="9" key="2">
    <citation type="submission" date="2015-06" db="UniProtKB">
        <authorList>
            <consortium name="EnsemblMetazoa"/>
        </authorList>
    </citation>
    <scope>IDENTIFICATION</scope>
</reference>
<feature type="domain" description="Cullin family profile" evidence="8">
    <location>
        <begin position="441"/>
        <end position="689"/>
    </location>
</feature>
<evidence type="ECO:0000259" key="8">
    <source>
        <dbReference type="PROSITE" id="PS50069"/>
    </source>
</evidence>
<protein>
    <recommendedName>
        <fullName evidence="1">Anaphase-promoting complex subunit 2</fullName>
    </recommendedName>
</protein>
<keyword evidence="5" id="KW-0131">Cell cycle</keyword>
<dbReference type="SMART" id="SM00182">
    <property type="entry name" value="CULLIN"/>
    <property type="match status" value="1"/>
</dbReference>
<dbReference type="AlphaFoldDB" id="T1JXC4"/>
<keyword evidence="2" id="KW-0132">Cell division</keyword>
<dbReference type="GO" id="GO:0051301">
    <property type="term" value="P:cell division"/>
    <property type="evidence" value="ECO:0007669"/>
    <property type="project" value="UniProtKB-KW"/>
</dbReference>
<evidence type="ECO:0000256" key="5">
    <source>
        <dbReference type="ARBA" id="ARBA00023306"/>
    </source>
</evidence>
<name>T1JXC4_TETUR</name>
<evidence type="ECO:0000256" key="7">
    <source>
        <dbReference type="RuleBase" id="RU003829"/>
    </source>
</evidence>
<dbReference type="GO" id="GO:0006511">
    <property type="term" value="P:ubiquitin-dependent protein catabolic process"/>
    <property type="evidence" value="ECO:0007669"/>
    <property type="project" value="InterPro"/>
</dbReference>
<dbReference type="Pfam" id="PF26557">
    <property type="entry name" value="Cullin_AB"/>
    <property type="match status" value="1"/>
</dbReference>
<organism evidence="9 10">
    <name type="scientific">Tetranychus urticae</name>
    <name type="common">Two-spotted spider mite</name>
    <dbReference type="NCBI Taxonomy" id="32264"/>
    <lineage>
        <taxon>Eukaryota</taxon>
        <taxon>Metazoa</taxon>
        <taxon>Ecdysozoa</taxon>
        <taxon>Arthropoda</taxon>
        <taxon>Chelicerata</taxon>
        <taxon>Arachnida</taxon>
        <taxon>Acari</taxon>
        <taxon>Acariformes</taxon>
        <taxon>Trombidiformes</taxon>
        <taxon>Prostigmata</taxon>
        <taxon>Eleutherengona</taxon>
        <taxon>Raphignathae</taxon>
        <taxon>Tetranychoidea</taxon>
        <taxon>Tetranychidae</taxon>
        <taxon>Tetranychus</taxon>
    </lineage>
</organism>
<reference evidence="10" key="1">
    <citation type="submission" date="2011-08" db="EMBL/GenBank/DDBJ databases">
        <authorList>
            <person name="Rombauts S."/>
        </authorList>
    </citation>
    <scope>NUCLEOTIDE SEQUENCE</scope>
    <source>
        <strain evidence="10">London</strain>
    </source>
</reference>
<keyword evidence="4" id="KW-0833">Ubl conjugation pathway</keyword>
<dbReference type="InterPro" id="IPR059120">
    <property type="entry name" value="Cullin-like_AB"/>
</dbReference>
<dbReference type="Pfam" id="PF08672">
    <property type="entry name" value="ANAPC2"/>
    <property type="match status" value="1"/>
</dbReference>
<dbReference type="SUPFAM" id="SSF75632">
    <property type="entry name" value="Cullin homology domain"/>
    <property type="match status" value="1"/>
</dbReference>
<keyword evidence="3" id="KW-0498">Mitosis</keyword>
<keyword evidence="10" id="KW-1185">Reference proteome</keyword>
<dbReference type="Gene3D" id="1.20.1310.10">
    <property type="entry name" value="Cullin Repeats"/>
    <property type="match status" value="1"/>
</dbReference>
<evidence type="ECO:0000256" key="2">
    <source>
        <dbReference type="ARBA" id="ARBA00022618"/>
    </source>
</evidence>
<dbReference type="InterPro" id="IPR036390">
    <property type="entry name" value="WH_DNA-bd_sf"/>
</dbReference>
<dbReference type="OrthoDB" id="5581181at2759"/>
<dbReference type="PROSITE" id="PS50069">
    <property type="entry name" value="CULLIN_2"/>
    <property type="match status" value="1"/>
</dbReference>
<dbReference type="SUPFAM" id="SSF46785">
    <property type="entry name" value="Winged helix' DNA-binding domain"/>
    <property type="match status" value="1"/>
</dbReference>
<dbReference type="Pfam" id="PF00888">
    <property type="entry name" value="Cullin"/>
    <property type="match status" value="1"/>
</dbReference>
<dbReference type="SMART" id="SM01013">
    <property type="entry name" value="APC2"/>
    <property type="match status" value="1"/>
</dbReference>
<dbReference type="STRING" id="32264.T1JXC4"/>
<proteinExistence type="inferred from homology"/>
<dbReference type="KEGG" id="tut:107371481"/>
<dbReference type="InterPro" id="IPR014786">
    <property type="entry name" value="ANAPC2_C"/>
</dbReference>
<dbReference type="InterPro" id="IPR044554">
    <property type="entry name" value="ANAPC2"/>
</dbReference>
<dbReference type="GO" id="GO:0070979">
    <property type="term" value="P:protein K11-linked ubiquitination"/>
    <property type="evidence" value="ECO:0007669"/>
    <property type="project" value="TreeGrafter"/>
</dbReference>